<dbReference type="SUPFAM" id="SSF53092">
    <property type="entry name" value="Creatinase/prolidase N-terminal domain"/>
    <property type="match status" value="1"/>
</dbReference>
<dbReference type="EMBL" id="FM864216">
    <property type="protein sequence ID" value="CAT05151.1"/>
    <property type="molecule type" value="Genomic_DNA"/>
</dbReference>
<dbReference type="InterPro" id="IPR001714">
    <property type="entry name" value="Pept_M24_MAP"/>
</dbReference>
<keyword evidence="5" id="KW-0031">Aminopeptidase</keyword>
<dbReference type="Pfam" id="PF01321">
    <property type="entry name" value="Creatinase_N"/>
    <property type="match status" value="1"/>
</dbReference>
<dbReference type="PANTHER" id="PTHR46112:SF3">
    <property type="entry name" value="AMINOPEPTIDASE YPDF"/>
    <property type="match status" value="1"/>
</dbReference>
<dbReference type="PANTHER" id="PTHR46112">
    <property type="entry name" value="AMINOPEPTIDASE"/>
    <property type="match status" value="1"/>
</dbReference>
<keyword evidence="5" id="KW-0645">Protease</keyword>
<dbReference type="PRINTS" id="PR00599">
    <property type="entry name" value="MAPEPTIDASE"/>
</dbReference>
<dbReference type="eggNOG" id="COG0006">
    <property type="taxonomic scope" value="Bacteria"/>
</dbReference>
<dbReference type="Gene3D" id="3.90.230.10">
    <property type="entry name" value="Creatinase/methionine aminopeptidase superfamily"/>
    <property type="match status" value="1"/>
</dbReference>
<evidence type="ECO:0000313" key="5">
    <source>
        <dbReference type="EMBL" id="CAT05151.1"/>
    </source>
</evidence>
<evidence type="ECO:0000256" key="1">
    <source>
        <dbReference type="ARBA" id="ARBA00022723"/>
    </source>
</evidence>
<dbReference type="InterPro" id="IPR050659">
    <property type="entry name" value="Peptidase_M24B"/>
</dbReference>
<evidence type="ECO:0000259" key="3">
    <source>
        <dbReference type="Pfam" id="PF00557"/>
    </source>
</evidence>
<dbReference type="GO" id="GO:0008235">
    <property type="term" value="F:metalloexopeptidase activity"/>
    <property type="evidence" value="ECO:0007669"/>
    <property type="project" value="UniProtKB-ARBA"/>
</dbReference>
<dbReference type="KEGG" id="mco:MCJ_004490"/>
<dbReference type="InterPro" id="IPR036005">
    <property type="entry name" value="Creatinase/aminopeptidase-like"/>
</dbReference>
<feature type="domain" description="Creatinase N-terminal" evidence="4">
    <location>
        <begin position="6"/>
        <end position="115"/>
    </location>
</feature>
<gene>
    <name evidence="5" type="primary">pepP</name>
    <name evidence="5" type="ordered locus">MCJ_004490</name>
</gene>
<reference evidence="6" key="1">
    <citation type="journal article" date="2009" name="BMC Bioinformatics">
        <title>The Mycoplasma conjunctivae genome sequencing, annotation and analysis.</title>
        <authorList>
            <person name="Calderon-Copete S.P."/>
            <person name="Wigger G."/>
            <person name="Wunderlin C."/>
            <person name="Schmidheini T."/>
            <person name="Frey J."/>
            <person name="Quail M.A."/>
            <person name="Falquet L."/>
        </authorList>
    </citation>
    <scope>NUCLEOTIDE SEQUENCE [LARGE SCALE GENOMIC DNA]</scope>
    <source>
        <strain evidence="6">ATCC 25834 / NCTC 10147 / HRC/581</strain>
    </source>
</reference>
<dbReference type="HOGENOM" id="CLU_017266_4_0_14"/>
<dbReference type="SUPFAM" id="SSF55920">
    <property type="entry name" value="Creatinase/aminopeptidase"/>
    <property type="match status" value="1"/>
</dbReference>
<evidence type="ECO:0000313" key="6">
    <source>
        <dbReference type="Proteomes" id="UP000001491"/>
    </source>
</evidence>
<dbReference type="Pfam" id="PF00557">
    <property type="entry name" value="Peptidase_M24"/>
    <property type="match status" value="1"/>
</dbReference>
<sequence>MNRKYLDKAFSDHNLDVIISLSQQTRLWITQISTTDGIMFIEKDENHLFVDGRYIEAAQKSAQNSKVYLLNKENLHQFIKDHKFKTIGIEQEYITVGEFERVKQWYPEAKFVYLQAQQFRILKSDAEIAKIQSAVDISLKGLEFTLEQIKPGMLEKDLDIILNAQMKKLGADKESFDSIIATGANSAMPHYRTGKSIIQENDLLKIDFGSLYEGYCADITRTFMFKPSTPDAKKLEILQIVREAAQIGRQTVRPGIKVSEVDKACRDYIASKGYGQYFVHSTGHGVGIDIHELPTVSLFSDSILEPGMVITVEPGIYIEGLGGARIEDVVLVTQDGSKTLSRPGEINGISK</sequence>
<dbReference type="InterPro" id="IPR001131">
    <property type="entry name" value="Peptidase_M24B_aminopep-P_CS"/>
</dbReference>
<evidence type="ECO:0000256" key="2">
    <source>
        <dbReference type="ARBA" id="ARBA00022801"/>
    </source>
</evidence>
<dbReference type="Proteomes" id="UP000001491">
    <property type="component" value="Chromosome"/>
</dbReference>
<organism evidence="5 6">
    <name type="scientific">Mesomycoplasma conjunctivae (strain ATCC 25834 / NCTC 10147 / HRC/581)</name>
    <name type="common">Mycoplasma conjunctivae</name>
    <dbReference type="NCBI Taxonomy" id="572263"/>
    <lineage>
        <taxon>Bacteria</taxon>
        <taxon>Bacillati</taxon>
        <taxon>Mycoplasmatota</taxon>
        <taxon>Mycoplasmoidales</taxon>
        <taxon>Metamycoplasmataceae</taxon>
        <taxon>Mesomycoplasma</taxon>
    </lineage>
</organism>
<dbReference type="Gene3D" id="3.40.350.10">
    <property type="entry name" value="Creatinase/prolidase N-terminal domain"/>
    <property type="match status" value="1"/>
</dbReference>
<dbReference type="InterPro" id="IPR000587">
    <property type="entry name" value="Creatinase_N"/>
</dbReference>
<evidence type="ECO:0000259" key="4">
    <source>
        <dbReference type="Pfam" id="PF01321"/>
    </source>
</evidence>
<dbReference type="PROSITE" id="PS00491">
    <property type="entry name" value="PROLINE_PEPTIDASE"/>
    <property type="match status" value="1"/>
</dbReference>
<name>C5J6P2_MESCH</name>
<proteinExistence type="predicted"/>
<accession>C5J6P2</accession>
<feature type="domain" description="Peptidase M24" evidence="3">
    <location>
        <begin position="130"/>
        <end position="334"/>
    </location>
</feature>
<dbReference type="CDD" id="cd01092">
    <property type="entry name" value="APP-like"/>
    <property type="match status" value="1"/>
</dbReference>
<dbReference type="InterPro" id="IPR029149">
    <property type="entry name" value="Creatin/AminoP/Spt16_N"/>
</dbReference>
<dbReference type="GO" id="GO:0004177">
    <property type="term" value="F:aminopeptidase activity"/>
    <property type="evidence" value="ECO:0007669"/>
    <property type="project" value="UniProtKB-KW"/>
</dbReference>
<dbReference type="AlphaFoldDB" id="C5J6P2"/>
<keyword evidence="1" id="KW-0479">Metal-binding</keyword>
<protein>
    <submittedName>
        <fullName evidence="5">Xaa-pro aminopeptidase</fullName>
    </submittedName>
</protein>
<dbReference type="InterPro" id="IPR000994">
    <property type="entry name" value="Pept_M24"/>
</dbReference>
<dbReference type="GO" id="GO:0046872">
    <property type="term" value="F:metal ion binding"/>
    <property type="evidence" value="ECO:0007669"/>
    <property type="project" value="UniProtKB-KW"/>
</dbReference>
<keyword evidence="2" id="KW-0378">Hydrolase</keyword>
<keyword evidence="6" id="KW-1185">Reference proteome</keyword>